<comment type="caution">
    <text evidence="1">The sequence shown here is derived from an EMBL/GenBank/DDBJ whole genome shotgun (WGS) entry which is preliminary data.</text>
</comment>
<dbReference type="EMBL" id="JACVVK020000287">
    <property type="protein sequence ID" value="KAK7480155.1"/>
    <property type="molecule type" value="Genomic_DNA"/>
</dbReference>
<organism evidence="1 2">
    <name type="scientific">Batillaria attramentaria</name>
    <dbReference type="NCBI Taxonomy" id="370345"/>
    <lineage>
        <taxon>Eukaryota</taxon>
        <taxon>Metazoa</taxon>
        <taxon>Spiralia</taxon>
        <taxon>Lophotrochozoa</taxon>
        <taxon>Mollusca</taxon>
        <taxon>Gastropoda</taxon>
        <taxon>Caenogastropoda</taxon>
        <taxon>Sorbeoconcha</taxon>
        <taxon>Cerithioidea</taxon>
        <taxon>Batillariidae</taxon>
        <taxon>Batillaria</taxon>
    </lineage>
</organism>
<accession>A0ABD0JYE7</accession>
<sequence length="106" mass="12121">MLLNITREESPSQQVREEQSARGICLYNSQHSYLKGQATVVESWRVQDHLARKARATRQQTQQQALRQHFAADDMARADVQRFGVTADAIHQSHNVGECVDFNVRT</sequence>
<proteinExistence type="predicted"/>
<evidence type="ECO:0000313" key="2">
    <source>
        <dbReference type="Proteomes" id="UP001519460"/>
    </source>
</evidence>
<evidence type="ECO:0000313" key="1">
    <source>
        <dbReference type="EMBL" id="KAK7480155.1"/>
    </source>
</evidence>
<dbReference type="Proteomes" id="UP001519460">
    <property type="component" value="Unassembled WGS sequence"/>
</dbReference>
<gene>
    <name evidence="1" type="ORF">BaRGS_00028639</name>
</gene>
<name>A0ABD0JYE7_9CAEN</name>
<keyword evidence="2" id="KW-1185">Reference proteome</keyword>
<dbReference type="AlphaFoldDB" id="A0ABD0JYE7"/>
<protein>
    <submittedName>
        <fullName evidence="1">Uncharacterized protein</fullName>
    </submittedName>
</protein>
<reference evidence="1 2" key="1">
    <citation type="journal article" date="2023" name="Sci. Data">
        <title>Genome assembly of the Korean intertidal mud-creeper Batillaria attramentaria.</title>
        <authorList>
            <person name="Patra A.K."/>
            <person name="Ho P.T."/>
            <person name="Jun S."/>
            <person name="Lee S.J."/>
            <person name="Kim Y."/>
            <person name="Won Y.J."/>
        </authorList>
    </citation>
    <scope>NUCLEOTIDE SEQUENCE [LARGE SCALE GENOMIC DNA]</scope>
    <source>
        <strain evidence="1">Wonlab-2016</strain>
    </source>
</reference>